<reference evidence="5" key="1">
    <citation type="journal article" date="2019" name="Int. J. Syst. Evol. Microbiol.">
        <title>The Global Catalogue of Microorganisms (GCM) 10K type strain sequencing project: providing services to taxonomists for standard genome sequencing and annotation.</title>
        <authorList>
            <consortium name="The Broad Institute Genomics Platform"/>
            <consortium name="The Broad Institute Genome Sequencing Center for Infectious Disease"/>
            <person name="Wu L."/>
            <person name="Ma J."/>
        </authorList>
    </citation>
    <scope>NUCLEOTIDE SEQUENCE [LARGE SCALE GENOMIC DNA]</scope>
    <source>
        <strain evidence="5">KCTC 52416</strain>
    </source>
</reference>
<accession>A0ABV7JDP2</accession>
<protein>
    <recommendedName>
        <fullName evidence="3">2-C-methyl-D-erythritol 4-phosphate cytidylyltransferase</fullName>
        <ecNumber evidence="3">2.7.7.60</ecNumber>
    </recommendedName>
    <alternativeName>
        <fullName evidence="3">4-diphosphocytidyl-2C-methyl-D-erythritol synthase</fullName>
    </alternativeName>
    <alternativeName>
        <fullName evidence="3">MEP cytidylyltransferase</fullName>
        <shortName evidence="3">MCT</shortName>
    </alternativeName>
</protein>
<dbReference type="Proteomes" id="UP001595526">
    <property type="component" value="Unassembled WGS sequence"/>
</dbReference>
<evidence type="ECO:0000256" key="2">
    <source>
        <dbReference type="ARBA" id="ARBA00022695"/>
    </source>
</evidence>
<dbReference type="RefSeq" id="WP_379018748.1">
    <property type="nucleotide sequence ID" value="NZ_JBHRTA010000004.1"/>
</dbReference>
<dbReference type="EC" id="2.7.7.60" evidence="3"/>
<dbReference type="GO" id="GO:0050518">
    <property type="term" value="F:2-C-methyl-D-erythritol 4-phosphate cytidylyltransferase activity"/>
    <property type="evidence" value="ECO:0007669"/>
    <property type="project" value="UniProtKB-EC"/>
</dbReference>
<dbReference type="PANTHER" id="PTHR32125">
    <property type="entry name" value="2-C-METHYL-D-ERYTHRITOL 4-PHOSPHATE CYTIDYLYLTRANSFERASE, CHLOROPLASTIC"/>
    <property type="match status" value="1"/>
</dbReference>
<feature type="site" description="Positions MEP for the nucleophilic attack" evidence="3">
    <location>
        <position position="158"/>
    </location>
</feature>
<comment type="caution">
    <text evidence="4">The sequence shown here is derived from an EMBL/GenBank/DDBJ whole genome shotgun (WGS) entry which is preliminary data.</text>
</comment>
<evidence type="ECO:0000313" key="4">
    <source>
        <dbReference type="EMBL" id="MFC3196233.1"/>
    </source>
</evidence>
<feature type="site" description="Transition state stabilizer" evidence="3">
    <location>
        <position position="14"/>
    </location>
</feature>
<keyword evidence="2 3" id="KW-0548">Nucleotidyltransferase</keyword>
<name>A0ABV7JDP2_9SPHI</name>
<keyword evidence="3" id="KW-0414">Isoprene biosynthesis</keyword>
<dbReference type="NCBIfam" id="NF001186">
    <property type="entry name" value="PRK00155.2-3"/>
    <property type="match status" value="1"/>
</dbReference>
<evidence type="ECO:0000256" key="3">
    <source>
        <dbReference type="HAMAP-Rule" id="MF_00108"/>
    </source>
</evidence>
<dbReference type="Gene3D" id="3.90.550.10">
    <property type="entry name" value="Spore Coat Polysaccharide Biosynthesis Protein SpsA, Chain A"/>
    <property type="match status" value="1"/>
</dbReference>
<dbReference type="Pfam" id="PF01128">
    <property type="entry name" value="IspD"/>
    <property type="match status" value="1"/>
</dbReference>
<dbReference type="CDD" id="cd02516">
    <property type="entry name" value="CDP-ME_synthetase"/>
    <property type="match status" value="1"/>
</dbReference>
<comment type="function">
    <text evidence="3">Catalyzes the formation of 4-diphosphocytidyl-2-C-methyl-D-erythritol from CTP and 2-C-methyl-D-erythritol 4-phosphate (MEP).</text>
</comment>
<dbReference type="SUPFAM" id="SSF53448">
    <property type="entry name" value="Nucleotide-diphospho-sugar transferases"/>
    <property type="match status" value="1"/>
</dbReference>
<sequence>MNYAIIVAGGTGSRMGTATPKQFLLLDGLPIVMHAIQAFHSSQSSPEIIVVLPPAMLPEWDQLCTKHRFLVPHSVVGGGVSRFDSVKSGLAAIKSRCLDLSCSIVAVHDGARPLITPAFIDKTYEQASISGSAALAIPSVNSVRLKSLSGLKNNAYRRENVYLMQTPQTFNGLILATAYEQGNAEQSTDDACVVEKKGYPITLVDGDTRNIKITFPEDLHLAEILLSARR</sequence>
<dbReference type="InterPro" id="IPR050088">
    <property type="entry name" value="IspD/TarI_cytidylyltransf_bact"/>
</dbReference>
<feature type="site" description="Transition state stabilizer" evidence="3">
    <location>
        <position position="21"/>
    </location>
</feature>
<organism evidence="4 5">
    <name type="scientific">Parapedobacter deserti</name>
    <dbReference type="NCBI Taxonomy" id="1912957"/>
    <lineage>
        <taxon>Bacteria</taxon>
        <taxon>Pseudomonadati</taxon>
        <taxon>Bacteroidota</taxon>
        <taxon>Sphingobacteriia</taxon>
        <taxon>Sphingobacteriales</taxon>
        <taxon>Sphingobacteriaceae</taxon>
        <taxon>Parapedobacter</taxon>
    </lineage>
</organism>
<dbReference type="InterPro" id="IPR034683">
    <property type="entry name" value="IspD/TarI"/>
</dbReference>
<dbReference type="HAMAP" id="MF_00108">
    <property type="entry name" value="IspD"/>
    <property type="match status" value="1"/>
</dbReference>
<gene>
    <name evidence="3" type="primary">ispD</name>
    <name evidence="4" type="ORF">ACFOET_01270</name>
</gene>
<dbReference type="InterPro" id="IPR001228">
    <property type="entry name" value="IspD"/>
</dbReference>
<evidence type="ECO:0000256" key="1">
    <source>
        <dbReference type="ARBA" id="ARBA00022679"/>
    </source>
</evidence>
<keyword evidence="5" id="KW-1185">Reference proteome</keyword>
<dbReference type="InterPro" id="IPR029044">
    <property type="entry name" value="Nucleotide-diphossugar_trans"/>
</dbReference>
<dbReference type="PANTHER" id="PTHR32125:SF4">
    <property type="entry name" value="2-C-METHYL-D-ERYTHRITOL 4-PHOSPHATE CYTIDYLYLTRANSFERASE, CHLOROPLASTIC"/>
    <property type="match status" value="1"/>
</dbReference>
<dbReference type="NCBIfam" id="TIGR00453">
    <property type="entry name" value="ispD"/>
    <property type="match status" value="1"/>
</dbReference>
<evidence type="ECO:0000313" key="5">
    <source>
        <dbReference type="Proteomes" id="UP001595526"/>
    </source>
</evidence>
<comment type="similarity">
    <text evidence="3">Belongs to the IspD/TarI cytidylyltransferase family. IspD subfamily.</text>
</comment>
<proteinExistence type="inferred from homology"/>
<dbReference type="EMBL" id="JBHRTA010000004">
    <property type="protein sequence ID" value="MFC3196233.1"/>
    <property type="molecule type" value="Genomic_DNA"/>
</dbReference>
<comment type="pathway">
    <text evidence="3">Isoprenoid biosynthesis; isopentenyl diphosphate biosynthesis via DXP pathway; isopentenyl diphosphate from 1-deoxy-D-xylulose 5-phosphate: step 2/6.</text>
</comment>
<comment type="catalytic activity">
    <reaction evidence="3">
        <text>2-C-methyl-D-erythritol 4-phosphate + CTP + H(+) = 4-CDP-2-C-methyl-D-erythritol + diphosphate</text>
        <dbReference type="Rhea" id="RHEA:13429"/>
        <dbReference type="ChEBI" id="CHEBI:15378"/>
        <dbReference type="ChEBI" id="CHEBI:33019"/>
        <dbReference type="ChEBI" id="CHEBI:37563"/>
        <dbReference type="ChEBI" id="CHEBI:57823"/>
        <dbReference type="ChEBI" id="CHEBI:58262"/>
        <dbReference type="EC" id="2.7.7.60"/>
    </reaction>
</comment>
<feature type="site" description="Positions MEP for the nucleophilic attack" evidence="3">
    <location>
        <position position="212"/>
    </location>
</feature>
<keyword evidence="1 3" id="KW-0808">Transferase</keyword>